<reference evidence="1 2" key="1">
    <citation type="submission" date="2013-02" db="EMBL/GenBank/DDBJ databases">
        <title>The Genome Sequence of Acinetobacter beijerinckii ANC 3835.</title>
        <authorList>
            <consortium name="The Broad Institute Genome Sequencing Platform"/>
            <consortium name="The Broad Institute Genome Sequencing Center for Infectious Disease"/>
            <person name="Cerqueira G."/>
            <person name="Feldgarden M."/>
            <person name="Courvalin P."/>
            <person name="Perichon B."/>
            <person name="Grillot-Courvalin C."/>
            <person name="Clermont D."/>
            <person name="Rocha E."/>
            <person name="Yoon E.-J."/>
            <person name="Nemec A."/>
            <person name="Walker B."/>
            <person name="Young S.K."/>
            <person name="Zeng Q."/>
            <person name="Gargeya S."/>
            <person name="Fitzgerald M."/>
            <person name="Haas B."/>
            <person name="Abouelleil A."/>
            <person name="Alvarado L."/>
            <person name="Arachchi H.M."/>
            <person name="Berlin A.M."/>
            <person name="Chapman S.B."/>
            <person name="Dewar J."/>
            <person name="Goldberg J."/>
            <person name="Griggs A."/>
            <person name="Gujja S."/>
            <person name="Hansen M."/>
            <person name="Howarth C."/>
            <person name="Imamovic A."/>
            <person name="Larimer J."/>
            <person name="McCowan C."/>
            <person name="Murphy C."/>
            <person name="Neiman D."/>
            <person name="Pearson M."/>
            <person name="Priest M."/>
            <person name="Roberts A."/>
            <person name="Saif S."/>
            <person name="Shea T."/>
            <person name="Sisk P."/>
            <person name="Sykes S."/>
            <person name="Wortman J."/>
            <person name="Nusbaum C."/>
            <person name="Birren B."/>
        </authorList>
    </citation>
    <scope>NUCLEOTIDE SEQUENCE [LARGE SCALE GENOMIC DNA]</scope>
    <source>
        <strain evidence="1 2">ANC 3835</strain>
    </source>
</reference>
<evidence type="ECO:0000313" key="1">
    <source>
        <dbReference type="EMBL" id="ENW08541.1"/>
    </source>
</evidence>
<comment type="caution">
    <text evidence="1">The sequence shown here is derived from an EMBL/GenBank/DDBJ whole genome shotgun (WGS) entry which is preliminary data.</text>
</comment>
<evidence type="ECO:0000313" key="2">
    <source>
        <dbReference type="Proteomes" id="UP000018417"/>
    </source>
</evidence>
<organism evidence="1 2">
    <name type="scientific">Acinetobacter beijerinckii ANC 3835</name>
    <dbReference type="NCBI Taxonomy" id="1217649"/>
    <lineage>
        <taxon>Bacteria</taxon>
        <taxon>Pseudomonadati</taxon>
        <taxon>Pseudomonadota</taxon>
        <taxon>Gammaproteobacteria</taxon>
        <taxon>Moraxellales</taxon>
        <taxon>Moraxellaceae</taxon>
        <taxon>Acinetobacter</taxon>
    </lineage>
</organism>
<dbReference type="HOGENOM" id="CLU_069987_0_0_6"/>
<dbReference type="Proteomes" id="UP000018417">
    <property type="component" value="Unassembled WGS sequence"/>
</dbReference>
<proteinExistence type="predicted"/>
<accession>N9FUF5</accession>
<name>N9FUF5_9GAMM</name>
<dbReference type="EMBL" id="APQK01000001">
    <property type="protein sequence ID" value="ENW08541.1"/>
    <property type="molecule type" value="Genomic_DNA"/>
</dbReference>
<protein>
    <submittedName>
        <fullName evidence="1">Uncharacterized protein</fullName>
    </submittedName>
</protein>
<dbReference type="AlphaFoldDB" id="N9FUF5"/>
<sequence>MCIKFKRYKIVIESIIMLKNKALLLTLSFVPFVLAACGGGGGSGDNNNQSSGSQDLISNGTRYYFMDYNPEGNDNNVDELNVSYFEIFNKKSTDSSSYQSLDEYLLTEKKLYLPTDKATNVMNFNSMTDWTLDLIGDVKESWKLEKVDLTNKNMFDTVLPGYRILGFDDAETSNINGHMFLNTYGQRNFPQGSSCYRLISKKTNQDTFAFNTNQNYEINQSFEDFDAENVPYLEYLNRTNQFGLTYRAVSGSWKNISWTTIYDTSLGIAIDDAVAVKYQGKTYAADYTSNIAWTAAQESIHWDIFLKKQSNPIAIRSAKLKIAQLKSGCYVYNETAANALASLNSLNWKPY</sequence>
<dbReference type="PATRIC" id="fig|1217649.3.peg.124"/>
<gene>
    <name evidence="1" type="ORF">F934_00133</name>
</gene>